<evidence type="ECO:0000313" key="4">
    <source>
        <dbReference type="Proteomes" id="UP000619376"/>
    </source>
</evidence>
<reference evidence="1" key="4">
    <citation type="submission" date="2024-05" db="EMBL/GenBank/DDBJ databases">
        <authorList>
            <person name="Sun Q."/>
            <person name="Zhou Y."/>
        </authorList>
    </citation>
    <scope>NUCLEOTIDE SEQUENCE</scope>
    <source>
        <strain evidence="1">CGMCC 1.18437</strain>
    </source>
</reference>
<dbReference type="EMBL" id="BNAJ01000021">
    <property type="protein sequence ID" value="GHF64560.1"/>
    <property type="molecule type" value="Genomic_DNA"/>
</dbReference>
<dbReference type="RefSeq" id="WP_184116236.1">
    <property type="nucleotide sequence ID" value="NZ_BNAJ01000021.1"/>
</dbReference>
<sequence length="81" mass="8760">MPEPYALVARLRDQGLTPVEVARAGHAEGFDLLQVMGLVRAVCGASIVEAKDAAMQAVYGQTLDEYQEELAAWMMADAPHD</sequence>
<evidence type="ECO:0000313" key="3">
    <source>
        <dbReference type="Proteomes" id="UP000539473"/>
    </source>
</evidence>
<comment type="caution">
    <text evidence="2">The sequence shown here is derived from an EMBL/GenBank/DDBJ whole genome shotgun (WGS) entry which is preliminary data.</text>
</comment>
<dbReference type="EMBL" id="JACHFK010000022">
    <property type="protein sequence ID" value="MBB5379157.1"/>
    <property type="molecule type" value="Genomic_DNA"/>
</dbReference>
<accession>A0A7W8KJ94</accession>
<name>A0A7W8KJ94_9DEIO</name>
<organism evidence="2 3">
    <name type="scientific">Deinococcus metalli</name>
    <dbReference type="NCBI Taxonomy" id="1141878"/>
    <lineage>
        <taxon>Bacteria</taxon>
        <taxon>Thermotogati</taxon>
        <taxon>Deinococcota</taxon>
        <taxon>Deinococci</taxon>
        <taxon>Deinococcales</taxon>
        <taxon>Deinococcaceae</taxon>
        <taxon>Deinococcus</taxon>
    </lineage>
</organism>
<evidence type="ECO:0000313" key="2">
    <source>
        <dbReference type="EMBL" id="MBB5379157.1"/>
    </source>
</evidence>
<gene>
    <name evidence="1" type="ORF">GCM10017781_45520</name>
    <name evidence="2" type="ORF">HNQ07_004672</name>
</gene>
<evidence type="ECO:0000313" key="1">
    <source>
        <dbReference type="EMBL" id="GHF64560.1"/>
    </source>
</evidence>
<proteinExistence type="predicted"/>
<keyword evidence="4" id="KW-1185">Reference proteome</keyword>
<dbReference type="Proteomes" id="UP000539473">
    <property type="component" value="Unassembled WGS sequence"/>
</dbReference>
<protein>
    <submittedName>
        <fullName evidence="2">Uncharacterized protein YbjQ (UPF0145 family)</fullName>
    </submittedName>
</protein>
<reference evidence="4" key="2">
    <citation type="journal article" date="2019" name="Int. J. Syst. Evol. Microbiol.">
        <title>The Global Catalogue of Microorganisms (GCM) 10K type strain sequencing project: providing services to taxonomists for standard genome sequencing and annotation.</title>
        <authorList>
            <consortium name="The Broad Institute Genomics Platform"/>
            <consortium name="The Broad Institute Genome Sequencing Center for Infectious Disease"/>
            <person name="Wu L."/>
            <person name="Ma J."/>
        </authorList>
    </citation>
    <scope>NUCLEOTIDE SEQUENCE [LARGE SCALE GENOMIC DNA]</scope>
    <source>
        <strain evidence="4">CGMCC 1.18437</strain>
    </source>
</reference>
<reference evidence="2 3" key="3">
    <citation type="submission" date="2020-08" db="EMBL/GenBank/DDBJ databases">
        <title>Genomic Encyclopedia of Type Strains, Phase IV (KMG-IV): sequencing the most valuable type-strain genomes for metagenomic binning, comparative biology and taxonomic classification.</title>
        <authorList>
            <person name="Goeker M."/>
        </authorList>
    </citation>
    <scope>NUCLEOTIDE SEQUENCE [LARGE SCALE GENOMIC DNA]</scope>
    <source>
        <strain evidence="2 3">DSM 27521</strain>
    </source>
</reference>
<dbReference type="AlphaFoldDB" id="A0A7W8KJ94"/>
<dbReference type="Proteomes" id="UP000619376">
    <property type="component" value="Unassembled WGS sequence"/>
</dbReference>
<reference evidence="1" key="1">
    <citation type="journal article" date="2014" name="Int. J. Syst. Evol. Microbiol.">
        <title>Complete genome of a new Firmicutes species belonging to the dominant human colonic microbiota ('Ruminococcus bicirculans') reveals two chromosomes and a selective capacity to utilize plant glucans.</title>
        <authorList>
            <consortium name="NISC Comparative Sequencing Program"/>
            <person name="Wegmann U."/>
            <person name="Louis P."/>
            <person name="Goesmann A."/>
            <person name="Henrissat B."/>
            <person name="Duncan S.H."/>
            <person name="Flint H.J."/>
        </authorList>
    </citation>
    <scope>NUCLEOTIDE SEQUENCE</scope>
    <source>
        <strain evidence="1">CGMCC 1.18437</strain>
    </source>
</reference>